<sequence>MRAAMFPAAFVPICSLSLPPTQPNMNGPANGGRPSTCHLDTKLTACGTRRLINLGGLSRATSRLLTSWSSAHPRREDRLDDVQHAAPCSFIPHPASSTPSETTQSSASPALLNARRLQLCLHCCCCCCCGRHLANMRRTLSDGYIPPLRSNRGPCCHSDSDRGAVAPVSLPSRSLSLIPRCSILAGVRLLVPGAAVPCIFRLIRHGAGPSQPPRISQLPSCGARLDEIPHLGATTLGWPSCSAARRLLNQANHVSRPHEPPTRLLTAGSIPRTNPTVRLY</sequence>
<dbReference type="Proteomes" id="UP000240883">
    <property type="component" value="Unassembled WGS sequence"/>
</dbReference>
<dbReference type="EMBL" id="KZ678135">
    <property type="protein sequence ID" value="PSN67031.1"/>
    <property type="molecule type" value="Genomic_DNA"/>
</dbReference>
<proteinExistence type="predicted"/>
<dbReference type="AlphaFoldDB" id="A0A2T2NNM1"/>
<accession>A0A2T2NNM1</accession>
<name>A0A2T2NNM1_CORCC</name>
<gene>
    <name evidence="1" type="ORF">BS50DRAFT_380342</name>
</gene>
<reference evidence="1 2" key="1">
    <citation type="journal article" date="2018" name="Front. Microbiol.">
        <title>Genome-Wide Analysis of Corynespora cassiicola Leaf Fall Disease Putative Effectors.</title>
        <authorList>
            <person name="Lopez D."/>
            <person name="Ribeiro S."/>
            <person name="Label P."/>
            <person name="Fumanal B."/>
            <person name="Venisse J.S."/>
            <person name="Kohler A."/>
            <person name="de Oliveira R.R."/>
            <person name="Labutti K."/>
            <person name="Lipzen A."/>
            <person name="Lail K."/>
            <person name="Bauer D."/>
            <person name="Ohm R.A."/>
            <person name="Barry K.W."/>
            <person name="Spatafora J."/>
            <person name="Grigoriev I.V."/>
            <person name="Martin F.M."/>
            <person name="Pujade-Renaud V."/>
        </authorList>
    </citation>
    <scope>NUCLEOTIDE SEQUENCE [LARGE SCALE GENOMIC DNA]</scope>
    <source>
        <strain evidence="1 2">Philippines</strain>
    </source>
</reference>
<evidence type="ECO:0000313" key="2">
    <source>
        <dbReference type="Proteomes" id="UP000240883"/>
    </source>
</evidence>
<protein>
    <submittedName>
        <fullName evidence="1">Uncharacterized protein</fullName>
    </submittedName>
</protein>
<keyword evidence="2" id="KW-1185">Reference proteome</keyword>
<evidence type="ECO:0000313" key="1">
    <source>
        <dbReference type="EMBL" id="PSN67031.1"/>
    </source>
</evidence>
<organism evidence="1 2">
    <name type="scientific">Corynespora cassiicola Philippines</name>
    <dbReference type="NCBI Taxonomy" id="1448308"/>
    <lineage>
        <taxon>Eukaryota</taxon>
        <taxon>Fungi</taxon>
        <taxon>Dikarya</taxon>
        <taxon>Ascomycota</taxon>
        <taxon>Pezizomycotina</taxon>
        <taxon>Dothideomycetes</taxon>
        <taxon>Pleosporomycetidae</taxon>
        <taxon>Pleosporales</taxon>
        <taxon>Corynesporascaceae</taxon>
        <taxon>Corynespora</taxon>
    </lineage>
</organism>